<dbReference type="Pfam" id="PF02687">
    <property type="entry name" value="FtsX"/>
    <property type="match status" value="2"/>
</dbReference>
<evidence type="ECO:0000256" key="4">
    <source>
        <dbReference type="ARBA" id="ARBA00022989"/>
    </source>
</evidence>
<keyword evidence="4 6" id="KW-1133">Transmembrane helix</keyword>
<dbReference type="PANTHER" id="PTHR30287">
    <property type="entry name" value="MEMBRANE COMPONENT OF PREDICTED ABC SUPERFAMILY METABOLITE UPTAKE TRANSPORTER"/>
    <property type="match status" value="1"/>
</dbReference>
<sequence>MERSNTKRLPRSLWTALFHPWVWRMAWRDSRSQRLRLLVFSLAIVAGVAALTAIHSLKESVERGISAEAKSLLGSDLKISSKKAFVEGELAGLTESAEEFSRETSFPTMMRFQPKLDGGGSRLMQMRGVEEGYPFYGKVETRPVDAWDKLLAGGAESGVLLEPAVLDQFGVKVGDEIQIGEIRLRIIGVVDKPAPRGSRFSGFAPEAYVRLADLESAGLLGAKSMANFTVHLQMAGAGSADELKEAIQEGFPESFWRIETPEDRSENLGDALDNFQQFLGLIALASLALGAIGVAGAVHAHITRRITTIAILRCLGCPGHLAFGIYLAQALALGLFGALLGAGLGIGMQLGLIVAFQDQLPVSVAAVTEWKIAGQTAAMGFAVCCGFALLPLLRIREISPAVTLRNGARLKGSVLRRLPVYGFLVALLLAVAYSNDPRWKSVLALVGGMLIAFLSLLVVAKLLMWLARKLVGKHWPYLLRQGISNLYRPGNQTLLFLLSLGLGTFLLVTVLSVGNILNDRLTLDHAGNSPNLYLIDVQPDQELGVREVLKNDGLPVLESSPMVTMRIESIRGVPVAEAIGVPKWVARREFRSSYRDYLNPTETLVAGKLATDRANADELVPISLEEKIAMDMGVGIGDEMTLDIQGVSIRTQVTSLRQVDWSQFNLNFFMIFPPGVLEDAPGFHVVTTRTPSPSASGDLQRHLADSYANVTAIDLTQILESIRDILGKISAVVSVLAGFTVLAGLPILIGTLLNGRDVRLKESMLLRTLGASGRQVRMILLIEYTTLGVLSALTGVLLAVVANAALAIFVFKADPWPDAGLVLGAVGIVTGISVLGGLLVSRGVTNNPPLEVLRGG</sequence>
<gene>
    <name evidence="9" type="ORF">BSZ32_11270</name>
</gene>
<evidence type="ECO:0000256" key="1">
    <source>
        <dbReference type="ARBA" id="ARBA00004651"/>
    </source>
</evidence>
<feature type="transmembrane region" description="Helical" evidence="6">
    <location>
        <begin position="323"/>
        <end position="352"/>
    </location>
</feature>
<organism evidence="9 10">
    <name type="scientific">Rubritalea profundi</name>
    <dbReference type="NCBI Taxonomy" id="1658618"/>
    <lineage>
        <taxon>Bacteria</taxon>
        <taxon>Pseudomonadati</taxon>
        <taxon>Verrucomicrobiota</taxon>
        <taxon>Verrucomicrobiia</taxon>
        <taxon>Verrucomicrobiales</taxon>
        <taxon>Rubritaleaceae</taxon>
        <taxon>Rubritalea</taxon>
    </lineage>
</organism>
<evidence type="ECO:0000259" key="7">
    <source>
        <dbReference type="Pfam" id="PF02687"/>
    </source>
</evidence>
<dbReference type="EMBL" id="MQWA01000001">
    <property type="protein sequence ID" value="PQJ29011.1"/>
    <property type="molecule type" value="Genomic_DNA"/>
</dbReference>
<feature type="transmembrane region" description="Helical" evidence="6">
    <location>
        <begin position="372"/>
        <end position="393"/>
    </location>
</feature>
<feature type="transmembrane region" description="Helical" evidence="6">
    <location>
        <begin position="445"/>
        <end position="467"/>
    </location>
</feature>
<feature type="domain" description="MacB-like periplasmic core" evidence="8">
    <location>
        <begin position="41"/>
        <end position="248"/>
    </location>
</feature>
<evidence type="ECO:0000256" key="2">
    <source>
        <dbReference type="ARBA" id="ARBA00022475"/>
    </source>
</evidence>
<keyword evidence="2" id="KW-1003">Cell membrane</keyword>
<feature type="transmembrane region" description="Helical" evidence="6">
    <location>
        <begin position="414"/>
        <end position="433"/>
    </location>
</feature>
<feature type="domain" description="ABC3 transporter permease C-terminal" evidence="7">
    <location>
        <begin position="735"/>
        <end position="848"/>
    </location>
</feature>
<dbReference type="InterPro" id="IPR038766">
    <property type="entry name" value="Membrane_comp_ABC_pdt"/>
</dbReference>
<evidence type="ECO:0000259" key="8">
    <source>
        <dbReference type="Pfam" id="PF12704"/>
    </source>
</evidence>
<keyword evidence="5 6" id="KW-0472">Membrane</keyword>
<dbReference type="PANTHER" id="PTHR30287:SF1">
    <property type="entry name" value="INNER MEMBRANE PROTEIN"/>
    <property type="match status" value="1"/>
</dbReference>
<evidence type="ECO:0000256" key="5">
    <source>
        <dbReference type="ARBA" id="ARBA00023136"/>
    </source>
</evidence>
<feature type="transmembrane region" description="Helical" evidence="6">
    <location>
        <begin position="776"/>
        <end position="809"/>
    </location>
</feature>
<evidence type="ECO:0000313" key="9">
    <source>
        <dbReference type="EMBL" id="PQJ29011.1"/>
    </source>
</evidence>
<feature type="domain" description="ABC3 transporter permease C-terminal" evidence="7">
    <location>
        <begin position="281"/>
        <end position="400"/>
    </location>
</feature>
<proteinExistence type="predicted"/>
<evidence type="ECO:0000256" key="3">
    <source>
        <dbReference type="ARBA" id="ARBA00022692"/>
    </source>
</evidence>
<comment type="caution">
    <text evidence="9">The sequence shown here is derived from an EMBL/GenBank/DDBJ whole genome shotgun (WGS) entry which is preliminary data.</text>
</comment>
<keyword evidence="10" id="KW-1185">Reference proteome</keyword>
<feature type="transmembrane region" description="Helical" evidence="6">
    <location>
        <begin position="494"/>
        <end position="517"/>
    </location>
</feature>
<accession>A0A2S7U3J3</accession>
<dbReference type="GO" id="GO:0005886">
    <property type="term" value="C:plasma membrane"/>
    <property type="evidence" value="ECO:0007669"/>
    <property type="project" value="UniProtKB-SubCell"/>
</dbReference>
<dbReference type="Pfam" id="PF12704">
    <property type="entry name" value="MacB_PCD"/>
    <property type="match status" value="1"/>
</dbReference>
<protein>
    <submittedName>
        <fullName evidence="9">Uncharacterized protein</fullName>
    </submittedName>
</protein>
<dbReference type="InterPro" id="IPR003838">
    <property type="entry name" value="ABC3_permease_C"/>
</dbReference>
<dbReference type="InterPro" id="IPR025857">
    <property type="entry name" value="MacB_PCD"/>
</dbReference>
<keyword evidence="3 6" id="KW-0812">Transmembrane</keyword>
<comment type="subcellular location">
    <subcellularLocation>
        <location evidence="1">Cell membrane</location>
        <topology evidence="1">Multi-pass membrane protein</topology>
    </subcellularLocation>
</comment>
<feature type="transmembrane region" description="Helical" evidence="6">
    <location>
        <begin position="821"/>
        <end position="840"/>
    </location>
</feature>
<feature type="transmembrane region" description="Helical" evidence="6">
    <location>
        <begin position="731"/>
        <end position="755"/>
    </location>
</feature>
<dbReference type="OrthoDB" id="9775544at2"/>
<evidence type="ECO:0000313" key="10">
    <source>
        <dbReference type="Proteomes" id="UP000239907"/>
    </source>
</evidence>
<evidence type="ECO:0000256" key="6">
    <source>
        <dbReference type="SAM" id="Phobius"/>
    </source>
</evidence>
<dbReference type="AlphaFoldDB" id="A0A2S7U3J3"/>
<dbReference type="Proteomes" id="UP000239907">
    <property type="component" value="Unassembled WGS sequence"/>
</dbReference>
<name>A0A2S7U3J3_9BACT</name>
<feature type="transmembrane region" description="Helical" evidence="6">
    <location>
        <begin position="278"/>
        <end position="302"/>
    </location>
</feature>
<reference evidence="9 10" key="1">
    <citation type="submission" date="2016-12" db="EMBL/GenBank/DDBJ databases">
        <title>Study of bacterial adaptation to deep sea.</title>
        <authorList>
            <person name="Song J."/>
            <person name="Yoshizawa S."/>
            <person name="Kogure K."/>
        </authorList>
    </citation>
    <scope>NUCLEOTIDE SEQUENCE [LARGE SCALE GENOMIC DNA]</scope>
    <source>
        <strain evidence="9 10">SAORIC-165</strain>
    </source>
</reference>